<keyword evidence="4" id="KW-1185">Reference proteome</keyword>
<keyword evidence="2" id="KW-1133">Transmembrane helix</keyword>
<keyword evidence="2" id="KW-0812">Transmembrane</keyword>
<dbReference type="GO" id="GO:0042771">
    <property type="term" value="P:intrinsic apoptotic signaling pathway in response to DNA damage by p53 class mediator"/>
    <property type="evidence" value="ECO:0007669"/>
    <property type="project" value="TreeGrafter"/>
</dbReference>
<name>A0A1A6FXT0_NEOLE</name>
<feature type="coiled-coil region" evidence="1">
    <location>
        <begin position="184"/>
        <end position="211"/>
    </location>
</feature>
<evidence type="ECO:0000313" key="4">
    <source>
        <dbReference type="Proteomes" id="UP000092124"/>
    </source>
</evidence>
<dbReference type="Pfam" id="PF14965">
    <property type="entry name" value="BRI3BP"/>
    <property type="match status" value="1"/>
</dbReference>
<evidence type="ECO:0000313" key="3">
    <source>
        <dbReference type="EMBL" id="OBS58738.1"/>
    </source>
</evidence>
<reference evidence="3 4" key="1">
    <citation type="submission" date="2016-06" db="EMBL/GenBank/DDBJ databases">
        <title>The Draft Genome Sequence and Annotation of the Desert Woodrat Neotoma lepida.</title>
        <authorList>
            <person name="Campbell M."/>
            <person name="Oakeson K.F."/>
            <person name="Yandell M."/>
            <person name="Halpert J.R."/>
            <person name="Dearing D."/>
        </authorList>
    </citation>
    <scope>NUCLEOTIDE SEQUENCE [LARGE SCALE GENOMIC DNA]</scope>
    <source>
        <strain evidence="3">417</strain>
        <tissue evidence="3">Liver</tissue>
    </source>
</reference>
<proteinExistence type="predicted"/>
<organism evidence="3 4">
    <name type="scientific">Neotoma lepida</name>
    <name type="common">Desert woodrat</name>
    <dbReference type="NCBI Taxonomy" id="56216"/>
    <lineage>
        <taxon>Eukaryota</taxon>
        <taxon>Metazoa</taxon>
        <taxon>Chordata</taxon>
        <taxon>Craniata</taxon>
        <taxon>Vertebrata</taxon>
        <taxon>Euteleostomi</taxon>
        <taxon>Mammalia</taxon>
        <taxon>Eutheria</taxon>
        <taxon>Euarchontoglires</taxon>
        <taxon>Glires</taxon>
        <taxon>Rodentia</taxon>
        <taxon>Myomorpha</taxon>
        <taxon>Muroidea</taxon>
        <taxon>Cricetidae</taxon>
        <taxon>Neotominae</taxon>
        <taxon>Neotoma</taxon>
    </lineage>
</organism>
<evidence type="ECO:0008006" key="5">
    <source>
        <dbReference type="Google" id="ProtNLM"/>
    </source>
</evidence>
<feature type="transmembrane region" description="Helical" evidence="2">
    <location>
        <begin position="130"/>
        <end position="150"/>
    </location>
</feature>
<sequence length="218" mass="23415">MQPGALLLDANMAGSDSNLSWSRHLFKAVLMVLVALLLIHSSSSQSHRDFASPGQQKREASADLLTQIGRSLKEMLDTWLGPETMHVISETLLQVMWAISSAISVACFALSGIAAQLLSALGLDGLVLALLGRILGGLKLVLFVAGFVGLVRSVPDPSTRALMLLALLTLFALLSRLTGSRGSGTHLEAKVRGLERQIEELRGRQRRAAKAPRSVEEE</sequence>
<dbReference type="EMBL" id="LZPO01110809">
    <property type="protein sequence ID" value="OBS58738.1"/>
    <property type="molecule type" value="Genomic_DNA"/>
</dbReference>
<keyword evidence="2" id="KW-0472">Membrane</keyword>
<feature type="transmembrane region" description="Helical" evidence="2">
    <location>
        <begin position="162"/>
        <end position="179"/>
    </location>
</feature>
<dbReference type="OrthoDB" id="9902161at2759"/>
<evidence type="ECO:0000256" key="1">
    <source>
        <dbReference type="SAM" id="Coils"/>
    </source>
</evidence>
<comment type="caution">
    <text evidence="3">The sequence shown here is derived from an EMBL/GenBank/DDBJ whole genome shotgun (WGS) entry which is preliminary data.</text>
</comment>
<protein>
    <recommendedName>
        <fullName evidence="5">Transmembrane protein 109</fullName>
    </recommendedName>
</protein>
<evidence type="ECO:0000256" key="2">
    <source>
        <dbReference type="SAM" id="Phobius"/>
    </source>
</evidence>
<keyword evidence="1" id="KW-0175">Coiled coil</keyword>
<dbReference type="Proteomes" id="UP000092124">
    <property type="component" value="Unassembled WGS sequence"/>
</dbReference>
<accession>A0A1A6FXT0</accession>
<dbReference type="PANTHER" id="PTHR14550">
    <property type="entry name" value="TRANSMEMBRANE PROTEIN 109"/>
    <property type="match status" value="1"/>
</dbReference>
<dbReference type="PANTHER" id="PTHR14550:SF2">
    <property type="entry name" value="TRANSMEMBRANE PROTEIN 109"/>
    <property type="match status" value="1"/>
</dbReference>
<dbReference type="GO" id="GO:0071480">
    <property type="term" value="P:cellular response to gamma radiation"/>
    <property type="evidence" value="ECO:0007669"/>
    <property type="project" value="InterPro"/>
</dbReference>
<gene>
    <name evidence="3" type="ORF">A6R68_10066</name>
</gene>
<dbReference type="InterPro" id="IPR039492">
    <property type="entry name" value="TMEM109"/>
</dbReference>
<feature type="transmembrane region" description="Helical" evidence="2">
    <location>
        <begin position="95"/>
        <end position="118"/>
    </location>
</feature>
<dbReference type="AlphaFoldDB" id="A0A1A6FXT0"/>
<feature type="transmembrane region" description="Helical" evidence="2">
    <location>
        <begin position="20"/>
        <end position="39"/>
    </location>
</feature>
<dbReference type="STRING" id="56216.A0A1A6FXT0"/>